<name>A0AAD9HY16_9PEZI</name>
<keyword evidence="4 8" id="KW-0999">Mitochondrion inner membrane</keyword>
<evidence type="ECO:0000256" key="2">
    <source>
        <dbReference type="ARBA" id="ARBA00004443"/>
    </source>
</evidence>
<dbReference type="PANTHER" id="PTHR28087">
    <property type="entry name" value="ATPASE SYNTHESIS PROTEIN 25, MITOCHONDRIAL"/>
    <property type="match status" value="1"/>
</dbReference>
<evidence type="ECO:0000256" key="5">
    <source>
        <dbReference type="ARBA" id="ARBA00022946"/>
    </source>
</evidence>
<protein>
    <recommendedName>
        <fullName evidence="8">ATPase synthesis protein 25</fullName>
    </recommendedName>
</protein>
<keyword evidence="11" id="KW-1185">Reference proteome</keyword>
<feature type="region of interest" description="Disordered" evidence="9">
    <location>
        <begin position="40"/>
        <end position="59"/>
    </location>
</feature>
<dbReference type="GO" id="GO:0005743">
    <property type="term" value="C:mitochondrial inner membrane"/>
    <property type="evidence" value="ECO:0007669"/>
    <property type="project" value="UniProtKB-SubCell"/>
</dbReference>
<dbReference type="EMBL" id="JAQQPM010000001">
    <property type="protein sequence ID" value="KAK2067044.1"/>
    <property type="molecule type" value="Genomic_DNA"/>
</dbReference>
<evidence type="ECO:0000256" key="3">
    <source>
        <dbReference type="ARBA" id="ARBA00010787"/>
    </source>
</evidence>
<evidence type="ECO:0000313" key="10">
    <source>
        <dbReference type="EMBL" id="KAK2067044.1"/>
    </source>
</evidence>
<comment type="subcellular location">
    <subcellularLocation>
        <location evidence="2 8">Mitochondrion inner membrane</location>
        <topology evidence="2 8">Peripheral membrane protein</topology>
        <orientation evidence="2 8">Matrix side</orientation>
    </subcellularLocation>
</comment>
<keyword evidence="7 8" id="KW-0472">Membrane</keyword>
<keyword evidence="6 8" id="KW-0496">Mitochondrion</keyword>
<gene>
    <name evidence="10" type="ORF">P8C59_000813</name>
</gene>
<dbReference type="GO" id="GO:0140053">
    <property type="term" value="P:mitochondrial gene expression"/>
    <property type="evidence" value="ECO:0007669"/>
    <property type="project" value="UniProtKB-UniRule"/>
</dbReference>
<accession>A0AAD9HY16</accession>
<comment type="function">
    <text evidence="1">Probable mitochondrial mRNA stabilization factor.</text>
</comment>
<comment type="similarity">
    <text evidence="3 8">Belongs to the ATP25 family.</text>
</comment>
<evidence type="ECO:0000313" key="11">
    <source>
        <dbReference type="Proteomes" id="UP001217918"/>
    </source>
</evidence>
<dbReference type="PANTHER" id="PTHR28087:SF1">
    <property type="entry name" value="ATPASE SYNTHESIS PROTEIN 25, MITOCHONDRIAL"/>
    <property type="match status" value="1"/>
</dbReference>
<keyword evidence="5 8" id="KW-0809">Transit peptide</keyword>
<dbReference type="InterPro" id="IPR040152">
    <property type="entry name" value="Atp25"/>
</dbReference>
<evidence type="ECO:0000256" key="6">
    <source>
        <dbReference type="ARBA" id="ARBA00023128"/>
    </source>
</evidence>
<comment type="function">
    <text evidence="8">Mitochondrial mRNA stabilization factor.</text>
</comment>
<comment type="caution">
    <text evidence="10">The sequence shown here is derived from an EMBL/GenBank/DDBJ whole genome shotgun (WGS) entry which is preliminary data.</text>
</comment>
<organism evidence="10 11">
    <name type="scientific">Phyllachora maydis</name>
    <dbReference type="NCBI Taxonomy" id="1825666"/>
    <lineage>
        <taxon>Eukaryota</taxon>
        <taxon>Fungi</taxon>
        <taxon>Dikarya</taxon>
        <taxon>Ascomycota</taxon>
        <taxon>Pezizomycotina</taxon>
        <taxon>Sordariomycetes</taxon>
        <taxon>Sordariomycetidae</taxon>
        <taxon>Phyllachorales</taxon>
        <taxon>Phyllachoraceae</taxon>
        <taxon>Phyllachora</taxon>
    </lineage>
</organism>
<sequence length="621" mass="67445">MAAACSSCRLSALRLFVGNTIVPLRSVPPPFARQLGTFRPTAARQTGPALEARRGDVPDPRAEEELPWYLRVEAPRHPTLVRDEAPLPEAPAGTPAVLGPLIRYVGEELGLDAVELLDLRALEPQAALGPALVMLLGTGRSERHLHVSADRLVRWLRGRGVVAAADGLLGRNELKTRLRRKARKEKLLGNDGNAAAARRRHADDGLSTDWICVNLGTVGSVHVETSVLDDEGRTVGFGAHTGGTTMVVQMLTESKREQLGLEKLWSGRLRRSRATPGADTVGPTHGASGHRAFSTSARRPRPVDQAGPDWGSHGDAAQYQDLAQIKARITTMSLEAALSALMHGPENKLMGCWLGIVRRLPPREALYEQLWMKATMGNRGLGHIGYDLAGLCELVQAMQDEAVALSRAEYTGLLQAIFAQSGTEDGDLVRHQAAAAMRVIDTMSERGLEVLDHDVMVAVMTGLLQGGLVGAEAPRLLDVFEHLLATADLPCPSERQLLRLVDAYADAGRWDRVWDVWRIPPRHGAARTPAMYAHLLRRVAADGHQARCIDAVRWCTAEMANERPAVPAVGSVRDALVACLRVADPRAEAVARQLVVANSPRAAVLRNQEFVRLFRELGPKP</sequence>
<evidence type="ECO:0000256" key="9">
    <source>
        <dbReference type="SAM" id="MobiDB-lite"/>
    </source>
</evidence>
<evidence type="ECO:0000256" key="4">
    <source>
        <dbReference type="ARBA" id="ARBA00022792"/>
    </source>
</evidence>
<evidence type="ECO:0000256" key="1">
    <source>
        <dbReference type="ARBA" id="ARBA00003470"/>
    </source>
</evidence>
<feature type="region of interest" description="Disordered" evidence="9">
    <location>
        <begin position="271"/>
        <end position="313"/>
    </location>
</feature>
<proteinExistence type="inferred from homology"/>
<reference evidence="10" key="1">
    <citation type="journal article" date="2023" name="Mol. Plant Microbe Interact.">
        <title>Elucidating the Obligate Nature and Biological Capacity of an Invasive Fungal Corn Pathogen.</title>
        <authorList>
            <person name="MacCready J.S."/>
            <person name="Roggenkamp E.M."/>
            <person name="Gdanetz K."/>
            <person name="Chilvers M.I."/>
        </authorList>
    </citation>
    <scope>NUCLEOTIDE SEQUENCE</scope>
    <source>
        <strain evidence="10">PM02</strain>
    </source>
</reference>
<dbReference type="AlphaFoldDB" id="A0AAD9HY16"/>
<dbReference type="Gene3D" id="3.30.460.10">
    <property type="entry name" value="Beta Polymerase, domain 2"/>
    <property type="match status" value="1"/>
</dbReference>
<dbReference type="GO" id="GO:0048255">
    <property type="term" value="P:mRNA stabilization"/>
    <property type="evidence" value="ECO:0007669"/>
    <property type="project" value="TreeGrafter"/>
</dbReference>
<dbReference type="Gene3D" id="1.25.40.10">
    <property type="entry name" value="Tetratricopeptide repeat domain"/>
    <property type="match status" value="1"/>
</dbReference>
<dbReference type="InterPro" id="IPR043519">
    <property type="entry name" value="NT_sf"/>
</dbReference>
<evidence type="ECO:0000256" key="7">
    <source>
        <dbReference type="ARBA" id="ARBA00023136"/>
    </source>
</evidence>
<evidence type="ECO:0000256" key="8">
    <source>
        <dbReference type="RuleBase" id="RU367062"/>
    </source>
</evidence>
<dbReference type="InterPro" id="IPR011990">
    <property type="entry name" value="TPR-like_helical_dom_sf"/>
</dbReference>
<dbReference type="Proteomes" id="UP001217918">
    <property type="component" value="Unassembled WGS sequence"/>
</dbReference>